<dbReference type="PANTHER" id="PTHR10134">
    <property type="entry name" value="CYTOCHROME B-C1 COMPLEX SUBUNIT RIESKE, MITOCHONDRIAL"/>
    <property type="match status" value="1"/>
</dbReference>
<dbReference type="Pfam" id="PF00355">
    <property type="entry name" value="Rieske"/>
    <property type="match status" value="1"/>
</dbReference>
<feature type="chain" id="PRO_5045825037" description="Cytochrome bc1 complex Rieske iron-sulfur subunit" evidence="11">
    <location>
        <begin position="22"/>
        <end position="160"/>
    </location>
</feature>
<evidence type="ECO:0000256" key="6">
    <source>
        <dbReference type="ARBA" id="ARBA00023014"/>
    </source>
</evidence>
<keyword evidence="11" id="KW-0732">Signal</keyword>
<feature type="region of interest" description="Disordered" evidence="10">
    <location>
        <begin position="22"/>
        <end position="67"/>
    </location>
</feature>
<evidence type="ECO:0000256" key="7">
    <source>
        <dbReference type="ARBA" id="ARBA00023157"/>
    </source>
</evidence>
<reference evidence="13 14" key="1">
    <citation type="journal article" date="2019" name="Int. J. Syst. Evol. Microbiol.">
        <title>The Global Catalogue of Microorganisms (GCM) 10K type strain sequencing project: providing services to taxonomists for standard genome sequencing and annotation.</title>
        <authorList>
            <consortium name="The Broad Institute Genomics Platform"/>
            <consortium name="The Broad Institute Genome Sequencing Center for Infectious Disease"/>
            <person name="Wu L."/>
            <person name="Ma J."/>
        </authorList>
    </citation>
    <scope>NUCLEOTIDE SEQUENCE [LARGE SCALE GENOMIC DNA]</scope>
    <source>
        <strain evidence="13 14">JCM 14942</strain>
    </source>
</reference>
<protein>
    <recommendedName>
        <fullName evidence="2">Cytochrome bc1 complex Rieske iron-sulfur subunit</fullName>
    </recommendedName>
    <alternativeName>
        <fullName evidence="8">Cytochrome bc1 reductase complex subunit QcrA</fullName>
    </alternativeName>
</protein>
<evidence type="ECO:0000256" key="4">
    <source>
        <dbReference type="ARBA" id="ARBA00022723"/>
    </source>
</evidence>
<comment type="caution">
    <text evidence="13">The sequence shown here is derived from an EMBL/GenBank/DDBJ whole genome shotgun (WGS) entry which is preliminary data.</text>
</comment>
<feature type="domain" description="Rieske" evidence="12">
    <location>
        <begin position="67"/>
        <end position="159"/>
    </location>
</feature>
<gene>
    <name evidence="13" type="ORF">GCM10009788_43970</name>
</gene>
<keyword evidence="14" id="KW-1185">Reference proteome</keyword>
<evidence type="ECO:0000256" key="9">
    <source>
        <dbReference type="ARBA" id="ARBA00034078"/>
    </source>
</evidence>
<keyword evidence="5" id="KW-0408">Iron</keyword>
<dbReference type="PRINTS" id="PR00162">
    <property type="entry name" value="RIESKE"/>
</dbReference>
<dbReference type="InterPro" id="IPR036922">
    <property type="entry name" value="Rieske_2Fe-2S_sf"/>
</dbReference>
<keyword evidence="3" id="KW-0001">2Fe-2S</keyword>
<dbReference type="PROSITE" id="PS51257">
    <property type="entry name" value="PROKAR_LIPOPROTEIN"/>
    <property type="match status" value="1"/>
</dbReference>
<keyword evidence="6" id="KW-0411">Iron-sulfur</keyword>
<dbReference type="Gene3D" id="2.102.10.10">
    <property type="entry name" value="Rieske [2Fe-2S] iron-sulphur domain"/>
    <property type="match status" value="1"/>
</dbReference>
<dbReference type="CDD" id="cd03467">
    <property type="entry name" value="Rieske"/>
    <property type="match status" value="1"/>
</dbReference>
<name>A0ABN2BAJ4_9ACTN</name>
<feature type="signal peptide" evidence="11">
    <location>
        <begin position="1"/>
        <end position="21"/>
    </location>
</feature>
<feature type="compositionally biased region" description="Low complexity" evidence="10">
    <location>
        <begin position="30"/>
        <end position="55"/>
    </location>
</feature>
<evidence type="ECO:0000256" key="8">
    <source>
        <dbReference type="ARBA" id="ARBA00029586"/>
    </source>
</evidence>
<keyword evidence="7" id="KW-1015">Disulfide bond</keyword>
<comment type="cofactor">
    <cofactor evidence="9">
        <name>[2Fe-2S] cluster</name>
        <dbReference type="ChEBI" id="CHEBI:190135"/>
    </cofactor>
</comment>
<evidence type="ECO:0000256" key="2">
    <source>
        <dbReference type="ARBA" id="ARBA00015816"/>
    </source>
</evidence>
<keyword evidence="4" id="KW-0479">Metal-binding</keyword>
<organism evidence="13 14">
    <name type="scientific">Nocardioides humi</name>
    <dbReference type="NCBI Taxonomy" id="449461"/>
    <lineage>
        <taxon>Bacteria</taxon>
        <taxon>Bacillati</taxon>
        <taxon>Actinomycetota</taxon>
        <taxon>Actinomycetes</taxon>
        <taxon>Propionibacteriales</taxon>
        <taxon>Nocardioidaceae</taxon>
        <taxon>Nocardioides</taxon>
    </lineage>
</organism>
<sequence>MSRRRALAGAATLGVGVPLLAACGDDGSTADDPAGDPSSDAPSADPSSAPPAETDTASTAPDGGALDGLVAADEVPVGGGVILEDEELVVTQPAAGDFKAFEAICTHQGCLVGSVTGGQIVCPCHGSTFSISDGSNEGGPASGPLASVAVTLVDGQVQRS</sequence>
<dbReference type="InterPro" id="IPR017941">
    <property type="entry name" value="Rieske_2Fe-2S"/>
</dbReference>
<dbReference type="PROSITE" id="PS51296">
    <property type="entry name" value="RIESKE"/>
    <property type="match status" value="1"/>
</dbReference>
<dbReference type="EMBL" id="BAAAOR010000030">
    <property type="protein sequence ID" value="GAA1536363.1"/>
    <property type="molecule type" value="Genomic_DNA"/>
</dbReference>
<dbReference type="InterPro" id="IPR005805">
    <property type="entry name" value="Rieske_Fe-S_prot_C"/>
</dbReference>
<evidence type="ECO:0000256" key="10">
    <source>
        <dbReference type="SAM" id="MobiDB-lite"/>
    </source>
</evidence>
<accession>A0ABN2BAJ4</accession>
<evidence type="ECO:0000256" key="3">
    <source>
        <dbReference type="ARBA" id="ARBA00022714"/>
    </source>
</evidence>
<dbReference type="SUPFAM" id="SSF50022">
    <property type="entry name" value="ISP domain"/>
    <property type="match status" value="1"/>
</dbReference>
<evidence type="ECO:0000256" key="1">
    <source>
        <dbReference type="ARBA" id="ARBA00002494"/>
    </source>
</evidence>
<evidence type="ECO:0000256" key="11">
    <source>
        <dbReference type="SAM" id="SignalP"/>
    </source>
</evidence>
<dbReference type="InterPro" id="IPR014349">
    <property type="entry name" value="Rieske_Fe-S_prot"/>
</dbReference>
<dbReference type="Proteomes" id="UP001500842">
    <property type="component" value="Unassembled WGS sequence"/>
</dbReference>
<evidence type="ECO:0000313" key="13">
    <source>
        <dbReference type="EMBL" id="GAA1536363.1"/>
    </source>
</evidence>
<evidence type="ECO:0000313" key="14">
    <source>
        <dbReference type="Proteomes" id="UP001500842"/>
    </source>
</evidence>
<comment type="function">
    <text evidence="1">Iron-sulfur subunit of the cytochrome bc1 complex, an essential component of the respiratory electron transport chain required for ATP synthesis. The bc1 complex catalyzes the oxidation of menaquinol and the reduction of cytochrome c in the respiratory chain. The bc1 complex operates through a Q-cycle mechanism that couples electron transfer to generation of the proton gradient that drives ATP synthesis.</text>
</comment>
<evidence type="ECO:0000259" key="12">
    <source>
        <dbReference type="PROSITE" id="PS51296"/>
    </source>
</evidence>
<evidence type="ECO:0000256" key="5">
    <source>
        <dbReference type="ARBA" id="ARBA00023004"/>
    </source>
</evidence>
<proteinExistence type="predicted"/>